<dbReference type="Proteomes" id="UP000827889">
    <property type="component" value="Chromosome 2"/>
</dbReference>
<organism evidence="2 3">
    <name type="scientific">Rhodamnia argentea</name>
    <dbReference type="NCBI Taxonomy" id="178133"/>
    <lineage>
        <taxon>Eukaryota</taxon>
        <taxon>Viridiplantae</taxon>
        <taxon>Streptophyta</taxon>
        <taxon>Embryophyta</taxon>
        <taxon>Tracheophyta</taxon>
        <taxon>Spermatophyta</taxon>
        <taxon>Magnoliopsida</taxon>
        <taxon>eudicotyledons</taxon>
        <taxon>Gunneridae</taxon>
        <taxon>Pentapetalae</taxon>
        <taxon>rosids</taxon>
        <taxon>malvids</taxon>
        <taxon>Myrtales</taxon>
        <taxon>Myrtaceae</taxon>
        <taxon>Myrtoideae</taxon>
        <taxon>Myrteae</taxon>
        <taxon>Australasian group</taxon>
        <taxon>Rhodamnia</taxon>
    </lineage>
</organism>
<dbReference type="PANTHER" id="PTHR33237:SF31">
    <property type="entry name" value="F2P16.13 PROTEIN"/>
    <property type="match status" value="1"/>
</dbReference>
<reference evidence="2" key="1">
    <citation type="submission" date="2025-05" db="UniProtKB">
        <authorList>
            <consortium name="RefSeq"/>
        </authorList>
    </citation>
    <scope>NUCLEOTIDE SEQUENCE [LARGE SCALE GENOMIC DNA]</scope>
</reference>
<feature type="transmembrane region" description="Helical" evidence="1">
    <location>
        <begin position="20"/>
        <end position="44"/>
    </location>
</feature>
<keyword evidence="1" id="KW-1133">Transmembrane helix</keyword>
<keyword evidence="1" id="KW-0812">Transmembrane</keyword>
<proteinExistence type="predicted"/>
<evidence type="ECO:0000313" key="3">
    <source>
        <dbReference type="RefSeq" id="XP_048129503.1"/>
    </source>
</evidence>
<reference evidence="3" key="2">
    <citation type="submission" date="2025-08" db="UniProtKB">
        <authorList>
            <consortium name="RefSeq"/>
        </authorList>
    </citation>
    <scope>IDENTIFICATION</scope>
    <source>
        <tissue evidence="3">Leaf</tissue>
    </source>
</reference>
<protein>
    <submittedName>
        <fullName evidence="3">Uncharacterized protein LOC125313706</fullName>
    </submittedName>
</protein>
<keyword evidence="1" id="KW-0472">Membrane</keyword>
<evidence type="ECO:0000256" key="1">
    <source>
        <dbReference type="SAM" id="Phobius"/>
    </source>
</evidence>
<evidence type="ECO:0000313" key="2">
    <source>
        <dbReference type="Proteomes" id="UP000827889"/>
    </source>
</evidence>
<keyword evidence="2" id="KW-1185">Reference proteome</keyword>
<dbReference type="GeneID" id="125313706"/>
<gene>
    <name evidence="3" type="primary">LOC125313706</name>
</gene>
<dbReference type="RefSeq" id="XP_048129503.1">
    <property type="nucleotide sequence ID" value="XM_048273546.1"/>
</dbReference>
<name>A0ABM3GYR8_9MYRT</name>
<sequence>MARPMPRPSVSIKTLVPFSATSLTFIFLLISVLPVLSILTFLCASHGKPKKSAKRGLSVPGSSEKRLFSRLNSSISSKALLMAKMISWKKTEGGEEDDGEDSDEALWRKTIIKGERCRPLDFSGKIEYDAEGNIVTA</sequence>
<dbReference type="PANTHER" id="PTHR33237">
    <property type="entry name" value="F2P16.13 PROTEIN-RELATED"/>
    <property type="match status" value="1"/>
</dbReference>
<accession>A0ABM3GYR8</accession>